<dbReference type="ChiTaRS" id="FGFR3">
    <property type="organism name" value="human"/>
</dbReference>
<feature type="chain" id="PRO_5004955018" evidence="2">
    <location>
        <begin position="23"/>
        <end position="90"/>
    </location>
</feature>
<dbReference type="OrthoDB" id="6019866at2759"/>
<proteinExistence type="evidence at transcript level"/>
<feature type="non-terminal residue" evidence="3">
    <location>
        <position position="90"/>
    </location>
</feature>
<dbReference type="AlphaFoldDB" id="X5D2W2"/>
<organism evidence="3">
    <name type="scientific">Homo sapiens</name>
    <name type="common">Human</name>
    <dbReference type="NCBI Taxonomy" id="9606"/>
    <lineage>
        <taxon>Eukaryota</taxon>
        <taxon>Metazoa</taxon>
        <taxon>Chordata</taxon>
        <taxon>Craniata</taxon>
        <taxon>Vertebrata</taxon>
        <taxon>Euteleostomi</taxon>
        <taxon>Mammalia</taxon>
        <taxon>Eutheria</taxon>
        <taxon>Euarchontoglires</taxon>
        <taxon>Primates</taxon>
        <taxon>Haplorrhini</taxon>
        <taxon>Catarrhini</taxon>
        <taxon>Hominidae</taxon>
        <taxon>Homo</taxon>
    </lineage>
</organism>
<feature type="signal peptide" evidence="2">
    <location>
        <begin position="1"/>
        <end position="22"/>
    </location>
</feature>
<gene>
    <name evidence="3" type="primary">FGFR3</name>
</gene>
<evidence type="ECO:0000256" key="1">
    <source>
        <dbReference type="SAM" id="MobiDB-lite"/>
    </source>
</evidence>
<reference evidence="3" key="1">
    <citation type="journal article" date="2014" name="Nat. Commun.">
        <title>Protein interaction network of alternatively spliced isoforms from brain links genetic risk factors for autism.</title>
        <authorList>
            <person name="Corominas R."/>
            <person name="Yang X."/>
            <person name="Lin G.N."/>
            <person name="Kang S."/>
            <person name="Shen Y."/>
            <person name="Ghamsari L."/>
            <person name="Broly M."/>
            <person name="Rodriguez M."/>
            <person name="Tam S."/>
            <person name="Wanamaker S.A."/>
            <person name="Fan C."/>
            <person name="Yi S."/>
            <person name="Tasan M."/>
            <person name="Lemmens I."/>
            <person name="Kuang X."/>
            <person name="Zhao N."/>
            <person name="Malhotra D."/>
            <person name="Michaelson J.J."/>
            <person name="Vacic V."/>
            <person name="Calderwood M.A."/>
            <person name="Roth F.P."/>
            <person name="Tavernier J."/>
            <person name="Horvath S."/>
            <person name="Salehi-Ashtiani K."/>
            <person name="Korkin D."/>
            <person name="Sebat J."/>
            <person name="Hill D.E."/>
            <person name="Hao T."/>
            <person name="Vidal M."/>
            <person name="Iakoucheva L.M."/>
        </authorList>
    </citation>
    <scope>NUCLEOTIDE SEQUENCE</scope>
    <source>
        <tissue evidence="3">Fetal whole brain</tissue>
    </source>
</reference>
<sequence>MGAPACALALCVAVAIVAGASSESLGTEQRVVGRAAEVPGPEPGQQEQLVFGSGDAVARTPPAPAPQGTTPCLPTTCCPRPHPAVGARGR</sequence>
<feature type="region of interest" description="Disordered" evidence="1">
    <location>
        <begin position="55"/>
        <end position="74"/>
    </location>
</feature>
<accession>X5D2W2</accession>
<keyword evidence="2" id="KW-0732">Signal</keyword>
<evidence type="ECO:0000313" key="3">
    <source>
        <dbReference type="EMBL" id="AHW56614.1"/>
    </source>
</evidence>
<dbReference type="PeptideAtlas" id="X5D2W2"/>
<keyword evidence="3" id="KW-0675">Receptor</keyword>
<evidence type="ECO:0000256" key="2">
    <source>
        <dbReference type="SAM" id="SignalP"/>
    </source>
</evidence>
<dbReference type="EMBL" id="KJ534974">
    <property type="protein sequence ID" value="AHW56614.1"/>
    <property type="molecule type" value="mRNA"/>
</dbReference>
<name>X5D2W2_HUMAN</name>
<protein>
    <submittedName>
        <fullName evidence="3">Fibroblast growth factor receptor 3 isoform C</fullName>
    </submittedName>
</protein>